<evidence type="ECO:0000259" key="5">
    <source>
        <dbReference type="PROSITE" id="PS50931"/>
    </source>
</evidence>
<name>A0ABW2CMJ7_9ACTN</name>
<evidence type="ECO:0000256" key="1">
    <source>
        <dbReference type="ARBA" id="ARBA00009437"/>
    </source>
</evidence>
<organism evidence="6 7">
    <name type="scientific">Actinomadura yumaensis</name>
    <dbReference type="NCBI Taxonomy" id="111807"/>
    <lineage>
        <taxon>Bacteria</taxon>
        <taxon>Bacillati</taxon>
        <taxon>Actinomycetota</taxon>
        <taxon>Actinomycetes</taxon>
        <taxon>Streptosporangiales</taxon>
        <taxon>Thermomonosporaceae</taxon>
        <taxon>Actinomadura</taxon>
    </lineage>
</organism>
<keyword evidence="7" id="KW-1185">Reference proteome</keyword>
<dbReference type="Pfam" id="PF00126">
    <property type="entry name" value="HTH_1"/>
    <property type="match status" value="1"/>
</dbReference>
<keyword evidence="2" id="KW-0805">Transcription regulation</keyword>
<dbReference type="PANTHER" id="PTHR30346:SF0">
    <property type="entry name" value="HCA OPERON TRANSCRIPTIONAL ACTIVATOR HCAR"/>
    <property type="match status" value="1"/>
</dbReference>
<protein>
    <submittedName>
        <fullName evidence="6">LysR family transcriptional regulator</fullName>
    </submittedName>
</protein>
<dbReference type="SUPFAM" id="SSF53850">
    <property type="entry name" value="Periplasmic binding protein-like II"/>
    <property type="match status" value="1"/>
</dbReference>
<dbReference type="EMBL" id="JBHSXS010000016">
    <property type="protein sequence ID" value="MFC6883023.1"/>
    <property type="molecule type" value="Genomic_DNA"/>
</dbReference>
<dbReference type="Pfam" id="PF03466">
    <property type="entry name" value="LysR_substrate"/>
    <property type="match status" value="1"/>
</dbReference>
<dbReference type="RefSeq" id="WP_160819164.1">
    <property type="nucleotide sequence ID" value="NZ_JBHSXS010000016.1"/>
</dbReference>
<sequence length="307" mass="34353">MDVDLPGLRAFVAAAELMHFGRAAQRMFLTQQALSKRVRRLEDALGTPLFERTTRRVSLTDAGRRFLPLAREALSAFDTAVESVRESRERLRVDVYDERFSPMRIVRDLIERDPGLRIEPGMRQGFALALPALLNGEIDAAFGQVRDLPGPWPPELAQRLVHVEPMHAFVGADHPLASRGTMRPDELREAGVSMPDPGGATEARAYLSGLAGHFGIPIRFTDPALGHRHYGEIVRRERKAVALGEACIRVEPDFGLVRIRLVDPVPLAPWCVAWHKGNRRPALRRMLALLSVPSLPDTPHWLPDAYR</sequence>
<dbReference type="PANTHER" id="PTHR30346">
    <property type="entry name" value="TRANSCRIPTIONAL DUAL REGULATOR HCAR-RELATED"/>
    <property type="match status" value="1"/>
</dbReference>
<accession>A0ABW2CMJ7</accession>
<dbReference type="InterPro" id="IPR036388">
    <property type="entry name" value="WH-like_DNA-bd_sf"/>
</dbReference>
<evidence type="ECO:0000256" key="2">
    <source>
        <dbReference type="ARBA" id="ARBA00023015"/>
    </source>
</evidence>
<keyword evidence="4" id="KW-0804">Transcription</keyword>
<keyword evidence="3" id="KW-0238">DNA-binding</keyword>
<dbReference type="Proteomes" id="UP001596380">
    <property type="component" value="Unassembled WGS sequence"/>
</dbReference>
<dbReference type="InterPro" id="IPR005119">
    <property type="entry name" value="LysR_subst-bd"/>
</dbReference>
<dbReference type="Gene3D" id="3.40.190.10">
    <property type="entry name" value="Periplasmic binding protein-like II"/>
    <property type="match status" value="2"/>
</dbReference>
<dbReference type="PROSITE" id="PS50931">
    <property type="entry name" value="HTH_LYSR"/>
    <property type="match status" value="1"/>
</dbReference>
<feature type="domain" description="HTH lysR-type" evidence="5">
    <location>
        <begin position="1"/>
        <end position="60"/>
    </location>
</feature>
<dbReference type="PRINTS" id="PR00039">
    <property type="entry name" value="HTHLYSR"/>
</dbReference>
<dbReference type="InterPro" id="IPR000847">
    <property type="entry name" value="LysR_HTH_N"/>
</dbReference>
<comment type="similarity">
    <text evidence="1">Belongs to the LysR transcriptional regulatory family.</text>
</comment>
<dbReference type="SUPFAM" id="SSF46785">
    <property type="entry name" value="Winged helix' DNA-binding domain"/>
    <property type="match status" value="1"/>
</dbReference>
<evidence type="ECO:0000313" key="6">
    <source>
        <dbReference type="EMBL" id="MFC6883023.1"/>
    </source>
</evidence>
<dbReference type="Gene3D" id="1.10.10.10">
    <property type="entry name" value="Winged helix-like DNA-binding domain superfamily/Winged helix DNA-binding domain"/>
    <property type="match status" value="1"/>
</dbReference>
<evidence type="ECO:0000313" key="7">
    <source>
        <dbReference type="Proteomes" id="UP001596380"/>
    </source>
</evidence>
<evidence type="ECO:0000256" key="3">
    <source>
        <dbReference type="ARBA" id="ARBA00023125"/>
    </source>
</evidence>
<proteinExistence type="inferred from homology"/>
<dbReference type="InterPro" id="IPR036390">
    <property type="entry name" value="WH_DNA-bd_sf"/>
</dbReference>
<comment type="caution">
    <text evidence="6">The sequence shown here is derived from an EMBL/GenBank/DDBJ whole genome shotgun (WGS) entry which is preliminary data.</text>
</comment>
<gene>
    <name evidence="6" type="ORF">ACFQKB_24935</name>
</gene>
<evidence type="ECO:0000256" key="4">
    <source>
        <dbReference type="ARBA" id="ARBA00023163"/>
    </source>
</evidence>
<reference evidence="7" key="1">
    <citation type="journal article" date="2019" name="Int. J. Syst. Evol. Microbiol.">
        <title>The Global Catalogue of Microorganisms (GCM) 10K type strain sequencing project: providing services to taxonomists for standard genome sequencing and annotation.</title>
        <authorList>
            <consortium name="The Broad Institute Genomics Platform"/>
            <consortium name="The Broad Institute Genome Sequencing Center for Infectious Disease"/>
            <person name="Wu L."/>
            <person name="Ma J."/>
        </authorList>
    </citation>
    <scope>NUCLEOTIDE SEQUENCE [LARGE SCALE GENOMIC DNA]</scope>
    <source>
        <strain evidence="7">JCM 3369</strain>
    </source>
</reference>